<dbReference type="PANTHER" id="PTHR43852">
    <property type="entry name" value="NUCLEOTIDYLTRANSFERASE"/>
    <property type="match status" value="1"/>
</dbReference>
<dbReference type="HOGENOM" id="CLU_130257_1_2_2"/>
<evidence type="ECO:0000256" key="3">
    <source>
        <dbReference type="ARBA" id="ARBA00048696"/>
    </source>
</evidence>
<dbReference type="SUPFAM" id="SSF81301">
    <property type="entry name" value="Nucleotidyltransferase"/>
    <property type="match status" value="1"/>
</dbReference>
<evidence type="ECO:0000256" key="1">
    <source>
        <dbReference type="ARBA" id="ARBA00034531"/>
    </source>
</evidence>
<dbReference type="PaxDb" id="79929-MTBMA_c07450"/>
<dbReference type="CDD" id="cd05403">
    <property type="entry name" value="NT_KNTase_like"/>
    <property type="match status" value="1"/>
</dbReference>
<comment type="catalytic activity">
    <reaction evidence="3">
        <text>L-tyrosyl-[protein] + ATP = O-(5'-adenylyl)-L-tyrosyl-[protein] + diphosphate</text>
        <dbReference type="Rhea" id="RHEA:54288"/>
        <dbReference type="Rhea" id="RHEA-COMP:10136"/>
        <dbReference type="Rhea" id="RHEA-COMP:13846"/>
        <dbReference type="ChEBI" id="CHEBI:30616"/>
        <dbReference type="ChEBI" id="CHEBI:33019"/>
        <dbReference type="ChEBI" id="CHEBI:46858"/>
        <dbReference type="ChEBI" id="CHEBI:83624"/>
        <dbReference type="EC" id="2.7.7.108"/>
    </reaction>
</comment>
<dbReference type="Proteomes" id="UP000000345">
    <property type="component" value="Chromosome"/>
</dbReference>
<dbReference type="Gene3D" id="3.30.460.10">
    <property type="entry name" value="Beta Polymerase, domain 2"/>
    <property type="match status" value="1"/>
</dbReference>
<evidence type="ECO:0000256" key="2">
    <source>
        <dbReference type="ARBA" id="ARBA00047518"/>
    </source>
</evidence>
<sequence length="129" mass="15356">MEESIRTRIDELLSVIRSFKDAERVRFIILYGSALRGEGWSDIDLAVYYDGTPDEAADFRLRVLCEVDEIFDVQIFQQLPLYVRVQVLRGEVIYCDSERFLHDIAWETVKEFDDFKHRFYDYIGMAPMR</sequence>
<dbReference type="RefSeq" id="WP_013295564.1">
    <property type="nucleotide sequence ID" value="NC_014408.1"/>
</dbReference>
<dbReference type="AlphaFoldDB" id="D9PVU2"/>
<proteinExistence type="predicted"/>
<dbReference type="KEGG" id="mmg:MTBMA_c07450"/>
<dbReference type="GO" id="GO:0070733">
    <property type="term" value="F:AMPylase activity"/>
    <property type="evidence" value="ECO:0007669"/>
    <property type="project" value="UniProtKB-EC"/>
</dbReference>
<dbReference type="OrthoDB" id="61846at2157"/>
<evidence type="ECO:0000259" key="4">
    <source>
        <dbReference type="Pfam" id="PF18765"/>
    </source>
</evidence>
<protein>
    <recommendedName>
        <fullName evidence="1">protein adenylyltransferase</fullName>
        <ecNumber evidence="1">2.7.7.108</ecNumber>
    </recommendedName>
</protein>
<dbReference type="InterPro" id="IPR052930">
    <property type="entry name" value="TA_antitoxin_MntA"/>
</dbReference>
<reference evidence="5 6" key="2">
    <citation type="journal article" date="2010" name="J. Bacteriol.">
        <title>Complete genome sequence of Methanothermobacter marburgensis, a methanoarchaeon model organism.</title>
        <authorList>
            <person name="Liesegang H."/>
            <person name="Kaster A.K."/>
            <person name="Wiezer A."/>
            <person name="Goenrich M."/>
            <person name="Wollherr A."/>
            <person name="Seedorf H."/>
            <person name="Gottschalk G."/>
            <person name="Thauer R.K."/>
        </authorList>
    </citation>
    <scope>NUCLEOTIDE SEQUENCE [LARGE SCALE GENOMIC DNA]</scope>
    <source>
        <strain evidence="6">ATCC BAA-927 / DSM 2133 / JCM 14651 / NBRC 100331 / OCM 82 / Marburg</strain>
    </source>
</reference>
<gene>
    <name evidence="5" type="ordered locus">MTBMA_c07450</name>
</gene>
<dbReference type="GeneID" id="9704453"/>
<dbReference type="PANTHER" id="PTHR43852:SF3">
    <property type="entry name" value="NUCLEOTIDYLTRANSFERASE"/>
    <property type="match status" value="1"/>
</dbReference>
<dbReference type="GeneID" id="41326326"/>
<evidence type="ECO:0000313" key="6">
    <source>
        <dbReference type="Proteomes" id="UP000000345"/>
    </source>
</evidence>
<organism evidence="5 6">
    <name type="scientific">Methanothermobacter marburgensis (strain ATCC BAA-927 / DSM 2133 / JCM 14651 / NBRC 100331 / OCM 82 / Marburg)</name>
    <name type="common">Methanobacterium thermoautotrophicum</name>
    <dbReference type="NCBI Taxonomy" id="79929"/>
    <lineage>
        <taxon>Archaea</taxon>
        <taxon>Methanobacteriati</taxon>
        <taxon>Methanobacteriota</taxon>
        <taxon>Methanomada group</taxon>
        <taxon>Methanobacteria</taxon>
        <taxon>Methanobacteriales</taxon>
        <taxon>Methanobacteriaceae</taxon>
        <taxon>Methanothermobacter</taxon>
    </lineage>
</organism>
<comment type="catalytic activity">
    <reaction evidence="2">
        <text>O-(5'-adenylyl)-L-tyrosyl-[protein] + ATP = O-[5'-(adenylyl-(5'-&gt;3')-adenylyl)]-L-tyrosyl-[protein] + diphosphate</text>
        <dbReference type="Rhea" id="RHEA:66528"/>
        <dbReference type="Rhea" id="RHEA-COMP:13846"/>
        <dbReference type="Rhea" id="RHEA-COMP:17046"/>
        <dbReference type="ChEBI" id="CHEBI:30616"/>
        <dbReference type="ChEBI" id="CHEBI:33019"/>
        <dbReference type="ChEBI" id="CHEBI:83624"/>
        <dbReference type="ChEBI" id="CHEBI:167160"/>
    </reaction>
</comment>
<dbReference type="Pfam" id="PF18765">
    <property type="entry name" value="Polbeta"/>
    <property type="match status" value="1"/>
</dbReference>
<feature type="domain" description="Polymerase beta nucleotidyltransferase" evidence="4">
    <location>
        <begin position="16"/>
        <end position="98"/>
    </location>
</feature>
<reference key="1">
    <citation type="submission" date="2009-08" db="EMBL/GenBank/DDBJ databases">
        <title>The genome sequence of Methanothermobacter marburgensis.</title>
        <authorList>
            <person name="Kaster A."/>
            <person name="Seedorf H."/>
            <person name="Goenrich M."/>
            <person name="Wiezer A."/>
            <person name="Liesegang H."/>
            <person name="Thauer R."/>
            <person name="Gottschalk G."/>
        </authorList>
    </citation>
    <scope>NUCLEOTIDE SEQUENCE</scope>
    <source>
        <strain>Marburg</strain>
    </source>
</reference>
<dbReference type="STRING" id="79929.MTBMA_c07450"/>
<dbReference type="InterPro" id="IPR041633">
    <property type="entry name" value="Polbeta"/>
</dbReference>
<evidence type="ECO:0000313" key="5">
    <source>
        <dbReference type="EMBL" id="ADL58340.1"/>
    </source>
</evidence>
<keyword evidence="6" id="KW-1185">Reference proteome</keyword>
<dbReference type="EC" id="2.7.7.108" evidence="1"/>
<accession>D9PVU2</accession>
<dbReference type="EMBL" id="CP001710">
    <property type="protein sequence ID" value="ADL58340.1"/>
    <property type="molecule type" value="Genomic_DNA"/>
</dbReference>
<name>D9PVU2_METTM</name>
<dbReference type="InterPro" id="IPR043519">
    <property type="entry name" value="NT_sf"/>
</dbReference>